<dbReference type="GO" id="GO:0005829">
    <property type="term" value="C:cytosol"/>
    <property type="evidence" value="ECO:0007669"/>
    <property type="project" value="TreeGrafter"/>
</dbReference>
<dbReference type="NCBIfam" id="TIGR00738">
    <property type="entry name" value="rrf2_super"/>
    <property type="match status" value="1"/>
</dbReference>
<dbReference type="InterPro" id="IPR000944">
    <property type="entry name" value="Tscrpt_reg_Rrf2"/>
</dbReference>
<proteinExistence type="predicted"/>
<dbReference type="InterPro" id="IPR036390">
    <property type="entry name" value="WH_DNA-bd_sf"/>
</dbReference>
<dbReference type="InterPro" id="IPR036388">
    <property type="entry name" value="WH-like_DNA-bd_sf"/>
</dbReference>
<comment type="caution">
    <text evidence="2">The sequence shown here is derived from an EMBL/GenBank/DDBJ whole genome shotgun (WGS) entry which is preliminary data.</text>
</comment>
<dbReference type="PANTHER" id="PTHR33221:SF5">
    <property type="entry name" value="HTH-TYPE TRANSCRIPTIONAL REGULATOR ISCR"/>
    <property type="match status" value="1"/>
</dbReference>
<dbReference type="Proteomes" id="UP001241537">
    <property type="component" value="Unassembled WGS sequence"/>
</dbReference>
<protein>
    <submittedName>
        <fullName evidence="2">Rrf2 family protein</fullName>
    </submittedName>
</protein>
<gene>
    <name evidence="2" type="ORF">J2S20_001360</name>
</gene>
<sequence>MKISTRGRYALRMMLEFAREPESVTRLGDVAKSQQLSEKYLEQIVSVLTKAGFVKSIRGAQGGYLLTRKPEEYSVGDILRLTEGSMAPVICLERGSTPCDLFESCVSRSVFQKIEDAVNAVIDNISLADLLREEEAIGPAPQDATLKRSCQSR</sequence>
<dbReference type="GO" id="GO:0003677">
    <property type="term" value="F:DNA binding"/>
    <property type="evidence" value="ECO:0007669"/>
    <property type="project" value="UniProtKB-KW"/>
</dbReference>
<evidence type="ECO:0000313" key="2">
    <source>
        <dbReference type="EMBL" id="MDQ0152666.1"/>
    </source>
</evidence>
<dbReference type="Pfam" id="PF02082">
    <property type="entry name" value="Rrf2"/>
    <property type="match status" value="1"/>
</dbReference>
<dbReference type="AlphaFoldDB" id="A0AAE4AM12"/>
<reference evidence="2" key="1">
    <citation type="submission" date="2023-07" db="EMBL/GenBank/DDBJ databases">
        <title>Genomic Encyclopedia of Type Strains, Phase IV (KMG-IV): sequencing the most valuable type-strain genomes for metagenomic binning, comparative biology and taxonomic classification.</title>
        <authorList>
            <person name="Goeker M."/>
        </authorList>
    </citation>
    <scope>NUCLEOTIDE SEQUENCE</scope>
    <source>
        <strain evidence="2">DSM 19659</strain>
    </source>
</reference>
<dbReference type="GO" id="GO:0003700">
    <property type="term" value="F:DNA-binding transcription factor activity"/>
    <property type="evidence" value="ECO:0007669"/>
    <property type="project" value="TreeGrafter"/>
</dbReference>
<keyword evidence="1" id="KW-0238">DNA-binding</keyword>
<keyword evidence="3" id="KW-1185">Reference proteome</keyword>
<dbReference type="RefSeq" id="WP_106612205.1">
    <property type="nucleotide sequence ID" value="NZ_JAUSTO010000007.1"/>
</dbReference>
<evidence type="ECO:0000313" key="3">
    <source>
        <dbReference type="Proteomes" id="UP001241537"/>
    </source>
</evidence>
<accession>A0AAE4AM12</accession>
<dbReference type="PROSITE" id="PS51197">
    <property type="entry name" value="HTH_RRF2_2"/>
    <property type="match status" value="1"/>
</dbReference>
<dbReference type="EMBL" id="JAUSTO010000007">
    <property type="protein sequence ID" value="MDQ0152666.1"/>
    <property type="molecule type" value="Genomic_DNA"/>
</dbReference>
<dbReference type="SUPFAM" id="SSF46785">
    <property type="entry name" value="Winged helix' DNA-binding domain"/>
    <property type="match status" value="1"/>
</dbReference>
<organism evidence="2 3">
    <name type="scientific">Moryella indoligenes</name>
    <dbReference type="NCBI Taxonomy" id="371674"/>
    <lineage>
        <taxon>Bacteria</taxon>
        <taxon>Bacillati</taxon>
        <taxon>Bacillota</taxon>
        <taxon>Clostridia</taxon>
        <taxon>Lachnospirales</taxon>
        <taxon>Lachnospiraceae</taxon>
        <taxon>Moryella</taxon>
    </lineage>
</organism>
<name>A0AAE4AM12_9FIRM</name>
<dbReference type="Gene3D" id="1.10.10.10">
    <property type="entry name" value="Winged helix-like DNA-binding domain superfamily/Winged helix DNA-binding domain"/>
    <property type="match status" value="1"/>
</dbReference>
<dbReference type="PANTHER" id="PTHR33221">
    <property type="entry name" value="WINGED HELIX-TURN-HELIX TRANSCRIPTIONAL REGULATOR, RRF2 FAMILY"/>
    <property type="match status" value="1"/>
</dbReference>
<evidence type="ECO:0000256" key="1">
    <source>
        <dbReference type="ARBA" id="ARBA00023125"/>
    </source>
</evidence>